<feature type="binding site" evidence="10">
    <location>
        <position position="55"/>
    </location>
    <ligand>
        <name>Mg(2+)</name>
        <dbReference type="ChEBI" id="CHEBI:18420"/>
    </ligand>
</feature>
<accession>A0A016UJ65</accession>
<feature type="binding site" evidence="9">
    <location>
        <begin position="51"/>
        <end position="56"/>
    </location>
    <ligand>
        <name>GTP</name>
        <dbReference type="ChEBI" id="CHEBI:37565"/>
    </ligand>
</feature>
<dbReference type="GO" id="GO:0046872">
    <property type="term" value="F:metal ion binding"/>
    <property type="evidence" value="ECO:0007669"/>
    <property type="project" value="UniProtKB-KW"/>
</dbReference>
<feature type="region of interest" description="Disordered" evidence="11">
    <location>
        <begin position="1"/>
        <end position="25"/>
    </location>
</feature>
<keyword evidence="8" id="KW-0449">Lipoprotein</keyword>
<keyword evidence="6" id="KW-0564">Palmitate</keyword>
<keyword evidence="13" id="KW-1185">Reference proteome</keyword>
<dbReference type="EMBL" id="JARK01001376">
    <property type="protein sequence ID" value="EYC14558.1"/>
    <property type="molecule type" value="Genomic_DNA"/>
</dbReference>
<name>A0A016UJ65_9BILA</name>
<evidence type="ECO:0000256" key="1">
    <source>
        <dbReference type="ARBA" id="ARBA00022707"/>
    </source>
</evidence>
<dbReference type="FunFam" id="3.40.50.300:FF:002307">
    <property type="entry name" value="Guanine nucleotide-binding protein G(k) subunit alpha"/>
    <property type="match status" value="1"/>
</dbReference>
<dbReference type="GO" id="GO:0001664">
    <property type="term" value="F:G protein-coupled receptor binding"/>
    <property type="evidence" value="ECO:0007669"/>
    <property type="project" value="TreeGrafter"/>
</dbReference>
<evidence type="ECO:0000256" key="7">
    <source>
        <dbReference type="ARBA" id="ARBA00023224"/>
    </source>
</evidence>
<evidence type="ECO:0000313" key="12">
    <source>
        <dbReference type="EMBL" id="EYC14558.1"/>
    </source>
</evidence>
<dbReference type="Gene3D" id="3.40.50.300">
    <property type="entry name" value="P-loop containing nucleotide triphosphate hydrolases"/>
    <property type="match status" value="1"/>
</dbReference>
<dbReference type="GO" id="GO:0005525">
    <property type="term" value="F:GTP binding"/>
    <property type="evidence" value="ECO:0007669"/>
    <property type="project" value="UniProtKB-KW"/>
</dbReference>
<evidence type="ECO:0000256" key="11">
    <source>
        <dbReference type="SAM" id="MobiDB-lite"/>
    </source>
</evidence>
<dbReference type="InterPro" id="IPR027417">
    <property type="entry name" value="P-loop_NTPase"/>
</dbReference>
<dbReference type="GO" id="GO:0005737">
    <property type="term" value="C:cytoplasm"/>
    <property type="evidence" value="ECO:0007669"/>
    <property type="project" value="TreeGrafter"/>
</dbReference>
<evidence type="ECO:0000313" key="13">
    <source>
        <dbReference type="Proteomes" id="UP000024635"/>
    </source>
</evidence>
<evidence type="ECO:0000256" key="9">
    <source>
        <dbReference type="PIRSR" id="PIRSR601019-1"/>
    </source>
</evidence>
<keyword evidence="7" id="KW-0807">Transducer</keyword>
<dbReference type="PANTHER" id="PTHR10218">
    <property type="entry name" value="GTP-BINDING PROTEIN ALPHA SUBUNIT"/>
    <property type="match status" value="1"/>
</dbReference>
<proteinExistence type="predicted"/>
<dbReference type="SUPFAM" id="SSF52540">
    <property type="entry name" value="P-loop containing nucleoside triphosphate hydrolases"/>
    <property type="match status" value="1"/>
</dbReference>
<gene>
    <name evidence="12" type="primary">Acey_s0040.g276</name>
    <name evidence="12" type="synonym">Acey-gpa-6</name>
    <name evidence="12" type="ORF">Y032_0040g276</name>
</gene>
<evidence type="ECO:0000256" key="3">
    <source>
        <dbReference type="ARBA" id="ARBA00022741"/>
    </source>
</evidence>
<reference evidence="13" key="1">
    <citation type="journal article" date="2015" name="Nat. Genet.">
        <title>The genome and transcriptome of the zoonotic hookworm Ancylostoma ceylanicum identify infection-specific gene families.</title>
        <authorList>
            <person name="Schwarz E.M."/>
            <person name="Hu Y."/>
            <person name="Antoshechkin I."/>
            <person name="Miller M.M."/>
            <person name="Sternberg P.W."/>
            <person name="Aroian R.V."/>
        </authorList>
    </citation>
    <scope>NUCLEOTIDE SEQUENCE</scope>
    <source>
        <strain evidence="13">HY135</strain>
    </source>
</reference>
<dbReference type="SMART" id="SM00275">
    <property type="entry name" value="G_alpha"/>
    <property type="match status" value="1"/>
</dbReference>
<dbReference type="PROSITE" id="PS51882">
    <property type="entry name" value="G_ALPHA"/>
    <property type="match status" value="1"/>
</dbReference>
<evidence type="ECO:0008006" key="14">
    <source>
        <dbReference type="Google" id="ProtNLM"/>
    </source>
</evidence>
<keyword evidence="5 9" id="KW-0342">GTP-binding</keyword>
<keyword evidence="2 10" id="KW-0479">Metal-binding</keyword>
<dbReference type="CDD" id="cd00066">
    <property type="entry name" value="G-alpha"/>
    <property type="match status" value="1"/>
</dbReference>
<dbReference type="PRINTS" id="PR00318">
    <property type="entry name" value="GPROTEINA"/>
</dbReference>
<evidence type="ECO:0000256" key="2">
    <source>
        <dbReference type="ARBA" id="ARBA00022723"/>
    </source>
</evidence>
<evidence type="ECO:0000256" key="6">
    <source>
        <dbReference type="ARBA" id="ARBA00023139"/>
    </source>
</evidence>
<dbReference type="AlphaFoldDB" id="A0A016UJ65"/>
<keyword evidence="3 9" id="KW-0547">Nucleotide-binding</keyword>
<dbReference type="GO" id="GO:0031683">
    <property type="term" value="F:G-protein beta/gamma-subunit complex binding"/>
    <property type="evidence" value="ECO:0007669"/>
    <property type="project" value="InterPro"/>
</dbReference>
<evidence type="ECO:0000256" key="10">
    <source>
        <dbReference type="PIRSR" id="PIRSR601019-2"/>
    </source>
</evidence>
<dbReference type="GO" id="GO:0007188">
    <property type="term" value="P:adenylate cyclase-modulating G protein-coupled receptor signaling pathway"/>
    <property type="evidence" value="ECO:0007669"/>
    <property type="project" value="TreeGrafter"/>
</dbReference>
<dbReference type="PANTHER" id="PTHR10218:SF247">
    <property type="entry name" value="GUANINE NUCLEOTIDE-BINDING PROTEIN ALPHA-6 SUBUNIT"/>
    <property type="match status" value="1"/>
</dbReference>
<feature type="binding site" evidence="9">
    <location>
        <begin position="279"/>
        <end position="282"/>
    </location>
    <ligand>
        <name>GTP</name>
        <dbReference type="ChEBI" id="CHEBI:37565"/>
    </ligand>
</feature>
<dbReference type="OrthoDB" id="5817230at2759"/>
<dbReference type="Proteomes" id="UP000024635">
    <property type="component" value="Unassembled WGS sequence"/>
</dbReference>
<dbReference type="STRING" id="53326.A0A016UJ65"/>
<dbReference type="GO" id="GO:0003924">
    <property type="term" value="F:GTPase activity"/>
    <property type="evidence" value="ECO:0007669"/>
    <property type="project" value="InterPro"/>
</dbReference>
<sequence length="363" mass="41833">MGSASGGLRSAKTTPEEKLKAVKSKQIDKSIENERNKAESHFKILLLGGSECGKTTIFKQMRVLHLNGFSREDALAFKPSIHYNIMSSLTQLLTACASFKIFHENSVQEAVDQFTEYVEKIKNVEDGVLTPAIGRSIEKIWHSSGVQTAYNRKFLYTLLDNCKYFLDDIRRITEESYVPTTQDILHCRLQSTGINEISFVYKKIGFRMIDVGGQRSERRKWIHCFDNVDMVLFVVSVSDFDTIDPEDPTQNRLLQNYFLFKTIAQSELFRHSSIVLFLNKYDIFKEKLQSSTIRQCWSHYAGDDSLLDATHFIQTQFRNCIHERHRYFSYITVATDTENIQLVFDSATAHIINENLKSTGLRD</sequence>
<dbReference type="InterPro" id="IPR011025">
    <property type="entry name" value="GproteinA_insert"/>
</dbReference>
<dbReference type="GO" id="GO:0005834">
    <property type="term" value="C:heterotrimeric G-protein complex"/>
    <property type="evidence" value="ECO:0007669"/>
    <property type="project" value="TreeGrafter"/>
</dbReference>
<feature type="binding site" evidence="9">
    <location>
        <begin position="210"/>
        <end position="214"/>
    </location>
    <ligand>
        <name>GTP</name>
        <dbReference type="ChEBI" id="CHEBI:37565"/>
    </ligand>
</feature>
<organism evidence="12 13">
    <name type="scientific">Ancylostoma ceylanicum</name>
    <dbReference type="NCBI Taxonomy" id="53326"/>
    <lineage>
        <taxon>Eukaryota</taxon>
        <taxon>Metazoa</taxon>
        <taxon>Ecdysozoa</taxon>
        <taxon>Nematoda</taxon>
        <taxon>Chromadorea</taxon>
        <taxon>Rhabditida</taxon>
        <taxon>Rhabditina</taxon>
        <taxon>Rhabditomorpha</taxon>
        <taxon>Strongyloidea</taxon>
        <taxon>Ancylostomatidae</taxon>
        <taxon>Ancylostomatinae</taxon>
        <taxon>Ancylostoma</taxon>
    </lineage>
</organism>
<feature type="compositionally biased region" description="Basic and acidic residues" evidence="11">
    <location>
        <begin position="14"/>
        <end position="25"/>
    </location>
</feature>
<evidence type="ECO:0000256" key="4">
    <source>
        <dbReference type="ARBA" id="ARBA00022842"/>
    </source>
</evidence>
<keyword evidence="1" id="KW-0519">Myristate</keyword>
<feature type="binding site" evidence="9">
    <location>
        <position position="334"/>
    </location>
    <ligand>
        <name>GTP</name>
        <dbReference type="ChEBI" id="CHEBI:37565"/>
    </ligand>
</feature>
<evidence type="ECO:0000256" key="5">
    <source>
        <dbReference type="ARBA" id="ARBA00023134"/>
    </source>
</evidence>
<dbReference type="InterPro" id="IPR001019">
    <property type="entry name" value="Gprotein_alpha_su"/>
</dbReference>
<dbReference type="SUPFAM" id="SSF47895">
    <property type="entry name" value="Transducin (alpha subunit), insertion domain"/>
    <property type="match status" value="1"/>
</dbReference>
<comment type="caution">
    <text evidence="12">The sequence shown here is derived from an EMBL/GenBank/DDBJ whole genome shotgun (WGS) entry which is preliminary data.</text>
</comment>
<protein>
    <recommendedName>
        <fullName evidence="14">G-protein alpha subunit</fullName>
    </recommendedName>
</protein>
<keyword evidence="4 10" id="KW-0460">Magnesium</keyword>
<feature type="binding site" evidence="10">
    <location>
        <position position="191"/>
    </location>
    <ligand>
        <name>Mg(2+)</name>
        <dbReference type="ChEBI" id="CHEBI:18420"/>
    </ligand>
</feature>
<dbReference type="Gene3D" id="1.10.400.10">
    <property type="entry name" value="GI Alpha 1, domain 2-like"/>
    <property type="match status" value="1"/>
</dbReference>
<dbReference type="Pfam" id="PF00503">
    <property type="entry name" value="G-alpha"/>
    <property type="match status" value="1"/>
</dbReference>
<evidence type="ECO:0000256" key="8">
    <source>
        <dbReference type="ARBA" id="ARBA00023288"/>
    </source>
</evidence>